<keyword evidence="10" id="KW-1185">Reference proteome</keyword>
<dbReference type="PANTHER" id="PTHR11267:SF181">
    <property type="entry name" value="OPTOMOTOR-BLIND PROTEIN"/>
    <property type="match status" value="1"/>
</dbReference>
<feature type="compositionally biased region" description="Low complexity" evidence="7">
    <location>
        <begin position="469"/>
        <end position="478"/>
    </location>
</feature>
<dbReference type="InterPro" id="IPR008967">
    <property type="entry name" value="p53-like_TF_DNA-bd_sf"/>
</dbReference>
<feature type="compositionally biased region" description="Basic residues" evidence="7">
    <location>
        <begin position="441"/>
        <end position="465"/>
    </location>
</feature>
<dbReference type="GO" id="GO:0001708">
    <property type="term" value="P:cell fate specification"/>
    <property type="evidence" value="ECO:0007669"/>
    <property type="project" value="TreeGrafter"/>
</dbReference>
<dbReference type="GO" id="GO:0000785">
    <property type="term" value="C:chromatin"/>
    <property type="evidence" value="ECO:0007669"/>
    <property type="project" value="TreeGrafter"/>
</dbReference>
<evidence type="ECO:0000256" key="2">
    <source>
        <dbReference type="ARBA" id="ARBA00023015"/>
    </source>
</evidence>
<feature type="region of interest" description="Disordered" evidence="7">
    <location>
        <begin position="703"/>
        <end position="793"/>
    </location>
</feature>
<organism evidence="9 10">
    <name type="scientific">Octopus vulgaris</name>
    <name type="common">Common octopus</name>
    <dbReference type="NCBI Taxonomy" id="6645"/>
    <lineage>
        <taxon>Eukaryota</taxon>
        <taxon>Metazoa</taxon>
        <taxon>Spiralia</taxon>
        <taxon>Lophotrochozoa</taxon>
        <taxon>Mollusca</taxon>
        <taxon>Cephalopoda</taxon>
        <taxon>Coleoidea</taxon>
        <taxon>Octopodiformes</taxon>
        <taxon>Octopoda</taxon>
        <taxon>Incirrata</taxon>
        <taxon>Octopodidae</taxon>
        <taxon>Octopus</taxon>
    </lineage>
</organism>
<dbReference type="FunFam" id="2.60.40.820:FF:000003">
    <property type="entry name" value="T-box transcription factor TBX3"/>
    <property type="match status" value="1"/>
</dbReference>
<dbReference type="SUPFAM" id="SSF49417">
    <property type="entry name" value="p53-like transcription factors"/>
    <property type="match status" value="1"/>
</dbReference>
<evidence type="ECO:0000256" key="3">
    <source>
        <dbReference type="ARBA" id="ARBA00023125"/>
    </source>
</evidence>
<evidence type="ECO:0000313" key="10">
    <source>
        <dbReference type="Proteomes" id="UP001162480"/>
    </source>
</evidence>
<protein>
    <submittedName>
        <fullName evidence="9">T-box transcription factor TBX2-like isoform X1</fullName>
    </submittedName>
</protein>
<dbReference type="InterPro" id="IPR001699">
    <property type="entry name" value="TF_T-box"/>
</dbReference>
<keyword evidence="5 6" id="KW-0539">Nucleus</keyword>
<dbReference type="InterPro" id="IPR036960">
    <property type="entry name" value="T-box_sf"/>
</dbReference>
<evidence type="ECO:0000256" key="1">
    <source>
        <dbReference type="ARBA" id="ARBA00004123"/>
    </source>
</evidence>
<evidence type="ECO:0000256" key="4">
    <source>
        <dbReference type="ARBA" id="ARBA00023163"/>
    </source>
</evidence>
<feature type="compositionally biased region" description="Acidic residues" evidence="7">
    <location>
        <begin position="310"/>
        <end position="319"/>
    </location>
</feature>
<feature type="compositionally biased region" description="Polar residues" evidence="7">
    <location>
        <begin position="713"/>
        <end position="727"/>
    </location>
</feature>
<dbReference type="AlphaFoldDB" id="A0AA36FEK4"/>
<evidence type="ECO:0000256" key="7">
    <source>
        <dbReference type="SAM" id="MobiDB-lite"/>
    </source>
</evidence>
<dbReference type="CDD" id="cd20188">
    <property type="entry name" value="T-box_TBX2_3-like"/>
    <property type="match status" value="1"/>
</dbReference>
<keyword evidence="3 6" id="KW-0238">DNA-binding</keyword>
<feature type="compositionally biased region" description="Basic and acidic residues" evidence="7">
    <location>
        <begin position="324"/>
        <end position="333"/>
    </location>
</feature>
<dbReference type="Gene3D" id="2.60.40.820">
    <property type="entry name" value="Transcription factor, T-box"/>
    <property type="match status" value="1"/>
</dbReference>
<dbReference type="GO" id="GO:0000978">
    <property type="term" value="F:RNA polymerase II cis-regulatory region sequence-specific DNA binding"/>
    <property type="evidence" value="ECO:0007669"/>
    <property type="project" value="InterPro"/>
</dbReference>
<keyword evidence="2" id="KW-0805">Transcription regulation</keyword>
<feature type="compositionally biased region" description="Low complexity" evidence="7">
    <location>
        <begin position="356"/>
        <end position="376"/>
    </location>
</feature>
<dbReference type="InterPro" id="IPR018186">
    <property type="entry name" value="TF_T-box_CS"/>
</dbReference>
<proteinExistence type="predicted"/>
<dbReference type="PROSITE" id="PS01264">
    <property type="entry name" value="TBOX_2"/>
    <property type="match status" value="1"/>
</dbReference>
<name>A0AA36FEK4_OCTVU</name>
<dbReference type="EMBL" id="OX597829">
    <property type="protein sequence ID" value="CAI9734737.1"/>
    <property type="molecule type" value="Genomic_DNA"/>
</dbReference>
<gene>
    <name evidence="9" type="ORF">OCTVUL_1B026448</name>
</gene>
<evidence type="ECO:0000256" key="5">
    <source>
        <dbReference type="ARBA" id="ARBA00023242"/>
    </source>
</evidence>
<reference evidence="9" key="1">
    <citation type="submission" date="2023-08" db="EMBL/GenBank/DDBJ databases">
        <authorList>
            <person name="Alioto T."/>
            <person name="Alioto T."/>
            <person name="Gomez Garrido J."/>
        </authorList>
    </citation>
    <scope>NUCLEOTIDE SEQUENCE</scope>
</reference>
<sequence>MAYNHPFLLHRPADYGMGSLLSAAQHPYLPVALQPPGLHTSILPKLQQTVARSPIASATDLLPHPQHLRPIRSLEPPENEVRDDPKVELESKDLWEQFHVLGTEMVITKSGRRMFPPYKVRVSGLDKRAKYILLMDIVAVDDCRYKFHNSRWMVAGKADPEMPKRMYIHPDSPSTGEQWMQKVVSFHKLKLTNNISDKHGFLHPITIHNEVYPTILNSMHKYQPRFHLVRANDILKLPYSAFRTYVFKETEFIAVTAYQNEKITQLKIDNNPFAKGFRDNGSGKREKKRMMMHSQQKSVIPPSANISEEIQSDEDDSENMEICVDDRPHRPDDVPNTSEYRCLEVDNPSPKPTSSPRPSSTTGVTGSGSSISGASSVNSNKVNTNHDISSITDGSPPHPIPAHTGSVVGSLPSYLLHRPAERAIKEEVQVVDDHSNTTNSFHRHHHHQQQHHHNHHHRHHHHHKRSDSAHSSDQGSSAGKHDVDQGESNSSRNSSPHKPHVEKEHTSTAHEDREKHRLHERLYPVAALSPGSDIGSSPTRIEKEQRSPPNVTVIQPSVSHPMFSYLYPPTGVYPTHSGALPYVGHMLFNSNNSFHHSSLPMQFMSSSSPGDLSHLSSTHAHHASSNIMLNAHMPLHGTPLLPHTYSLTSSLAGGGIPSGLSPLTGPHLGSLLSSRTNHRFSPYSVPLTKTTMVTNTSPLAASELHSGSRLDGDSSSITPVCTVSSATGLSSPSRGSPSSLRSRSPTQIPTSSSSSSAVVGPTTNQGSELRNIERMLNGLDKKPEAGRNDANDK</sequence>
<comment type="caution">
    <text evidence="6">Lacks conserved residue(s) required for the propagation of feature annotation.</text>
</comment>
<feature type="region of interest" description="Disordered" evidence="7">
    <location>
        <begin position="434"/>
        <end position="551"/>
    </location>
</feature>
<dbReference type="Pfam" id="PF00907">
    <property type="entry name" value="T-box"/>
    <property type="match status" value="1"/>
</dbReference>
<comment type="subcellular location">
    <subcellularLocation>
        <location evidence="1 6">Nucleus</location>
    </subcellularLocation>
</comment>
<dbReference type="GO" id="GO:0000981">
    <property type="term" value="F:DNA-binding transcription factor activity, RNA polymerase II-specific"/>
    <property type="evidence" value="ECO:0007669"/>
    <property type="project" value="TreeGrafter"/>
</dbReference>
<evidence type="ECO:0000256" key="6">
    <source>
        <dbReference type="PROSITE-ProRule" id="PRU00201"/>
    </source>
</evidence>
<dbReference type="GO" id="GO:0045893">
    <property type="term" value="P:positive regulation of DNA-templated transcription"/>
    <property type="evidence" value="ECO:0007669"/>
    <property type="project" value="InterPro"/>
</dbReference>
<dbReference type="SMART" id="SM00425">
    <property type="entry name" value="TBOX"/>
    <property type="match status" value="1"/>
</dbReference>
<evidence type="ECO:0000313" key="9">
    <source>
        <dbReference type="EMBL" id="CAI9734737.1"/>
    </source>
</evidence>
<dbReference type="PROSITE" id="PS01283">
    <property type="entry name" value="TBOX_1"/>
    <property type="match status" value="1"/>
</dbReference>
<accession>A0AA36FEK4</accession>
<dbReference type="PANTHER" id="PTHR11267">
    <property type="entry name" value="T-BOX PROTEIN-RELATED"/>
    <property type="match status" value="1"/>
</dbReference>
<dbReference type="PRINTS" id="PR00937">
    <property type="entry name" value="TBOX"/>
</dbReference>
<dbReference type="GO" id="GO:0005634">
    <property type="term" value="C:nucleus"/>
    <property type="evidence" value="ECO:0007669"/>
    <property type="project" value="UniProtKB-SubCell"/>
</dbReference>
<feature type="region of interest" description="Disordered" evidence="7">
    <location>
        <begin position="272"/>
        <end position="406"/>
    </location>
</feature>
<feature type="region of interest" description="Disordered" evidence="7">
    <location>
        <begin position="66"/>
        <end position="85"/>
    </location>
</feature>
<keyword evidence="4" id="KW-0804">Transcription</keyword>
<feature type="domain" description="T-box" evidence="8">
    <location>
        <begin position="89"/>
        <end position="279"/>
    </location>
</feature>
<feature type="compositionally biased region" description="Basic and acidic residues" evidence="7">
    <location>
        <begin position="779"/>
        <end position="793"/>
    </location>
</feature>
<feature type="compositionally biased region" description="Polar residues" evidence="7">
    <location>
        <begin position="377"/>
        <end position="393"/>
    </location>
</feature>
<evidence type="ECO:0000259" key="8">
    <source>
        <dbReference type="PROSITE" id="PS50252"/>
    </source>
</evidence>
<feature type="compositionally biased region" description="Low complexity" evidence="7">
    <location>
        <begin position="728"/>
        <end position="756"/>
    </location>
</feature>
<dbReference type="InterPro" id="IPR046360">
    <property type="entry name" value="T-box_DNA-bd"/>
</dbReference>
<dbReference type="PROSITE" id="PS50252">
    <property type="entry name" value="TBOX_3"/>
    <property type="match status" value="1"/>
</dbReference>
<feature type="compositionally biased region" description="Basic and acidic residues" evidence="7">
    <location>
        <begin position="499"/>
        <end position="522"/>
    </location>
</feature>
<dbReference type="Proteomes" id="UP001162480">
    <property type="component" value="Chromosome 16"/>
</dbReference>